<proteinExistence type="inferred from homology"/>
<sequence>MGYPSQLDNLENRDTEKNNGGPSTMSSPKPTFNHNHVNGKRGGLSRPNSIPNDSLPPQHDEIVRFLTESWNKVRREMDLPPQRQTEGGPIIYRDKNPNPVLLDFKPFDLEEYWGQRTLKKTEQIGLKESRAIKKARSSTEKY</sequence>
<feature type="region of interest" description="Disordered" evidence="6">
    <location>
        <begin position="75"/>
        <end position="97"/>
    </location>
</feature>
<evidence type="ECO:0000256" key="2">
    <source>
        <dbReference type="ARBA" id="ARBA00004210"/>
    </source>
</evidence>
<keyword evidence="8" id="KW-1185">Reference proteome</keyword>
<evidence type="ECO:0000256" key="3">
    <source>
        <dbReference type="ARBA" id="ARBA00010821"/>
    </source>
</evidence>
<name>A0ABQ9FPK0_TEGGR</name>
<evidence type="ECO:0000256" key="5">
    <source>
        <dbReference type="ARBA" id="ARBA00023242"/>
    </source>
</evidence>
<keyword evidence="4" id="KW-0963">Cytoplasm</keyword>
<reference evidence="7 8" key="1">
    <citation type="submission" date="2022-12" db="EMBL/GenBank/DDBJ databases">
        <title>Chromosome-level genome of Tegillarca granosa.</title>
        <authorList>
            <person name="Kim J."/>
        </authorList>
    </citation>
    <scope>NUCLEOTIDE SEQUENCE [LARGE SCALE GENOMIC DNA]</scope>
    <source>
        <strain evidence="7">Teg-2019</strain>
        <tissue evidence="7">Adductor muscle</tissue>
    </source>
</reference>
<feature type="region of interest" description="Disordered" evidence="6">
    <location>
        <begin position="1"/>
        <end position="59"/>
    </location>
</feature>
<comment type="subcellular location">
    <subcellularLocation>
        <location evidence="2">Cytoplasm</location>
        <location evidence="2">Stress granule</location>
    </subcellularLocation>
    <subcellularLocation>
        <location evidence="1">Nucleus</location>
    </subcellularLocation>
</comment>
<dbReference type="EMBL" id="JARBDR010000214">
    <property type="protein sequence ID" value="KAJ8319219.1"/>
    <property type="molecule type" value="Genomic_DNA"/>
</dbReference>
<gene>
    <name evidence="7" type="ORF">KUTeg_004310</name>
</gene>
<dbReference type="Proteomes" id="UP001217089">
    <property type="component" value="Unassembled WGS sequence"/>
</dbReference>
<evidence type="ECO:0000313" key="8">
    <source>
        <dbReference type="Proteomes" id="UP001217089"/>
    </source>
</evidence>
<accession>A0ABQ9FPK0</accession>
<comment type="similarity">
    <text evidence="3">Belongs to the MCRIP family.</text>
</comment>
<comment type="caution">
    <text evidence="7">The sequence shown here is derived from an EMBL/GenBank/DDBJ whole genome shotgun (WGS) entry which is preliminary data.</text>
</comment>
<organism evidence="7 8">
    <name type="scientific">Tegillarca granosa</name>
    <name type="common">Malaysian cockle</name>
    <name type="synonym">Anadara granosa</name>
    <dbReference type="NCBI Taxonomy" id="220873"/>
    <lineage>
        <taxon>Eukaryota</taxon>
        <taxon>Metazoa</taxon>
        <taxon>Spiralia</taxon>
        <taxon>Lophotrochozoa</taxon>
        <taxon>Mollusca</taxon>
        <taxon>Bivalvia</taxon>
        <taxon>Autobranchia</taxon>
        <taxon>Pteriomorphia</taxon>
        <taxon>Arcoida</taxon>
        <taxon>Arcoidea</taxon>
        <taxon>Arcidae</taxon>
        <taxon>Tegillarca</taxon>
    </lineage>
</organism>
<dbReference type="Pfam" id="PF14799">
    <property type="entry name" value="FAM195"/>
    <property type="match status" value="1"/>
</dbReference>
<feature type="compositionally biased region" description="Polar residues" evidence="6">
    <location>
        <begin position="18"/>
        <end position="36"/>
    </location>
</feature>
<evidence type="ECO:0000256" key="4">
    <source>
        <dbReference type="ARBA" id="ARBA00022490"/>
    </source>
</evidence>
<evidence type="ECO:0000256" key="6">
    <source>
        <dbReference type="SAM" id="MobiDB-lite"/>
    </source>
</evidence>
<protein>
    <submittedName>
        <fullName evidence="7">Uncharacterized protein</fullName>
    </submittedName>
</protein>
<keyword evidence="5" id="KW-0539">Nucleus</keyword>
<evidence type="ECO:0000313" key="7">
    <source>
        <dbReference type="EMBL" id="KAJ8319219.1"/>
    </source>
</evidence>
<dbReference type="InterPro" id="IPR029428">
    <property type="entry name" value="MCRIP"/>
</dbReference>
<evidence type="ECO:0000256" key="1">
    <source>
        <dbReference type="ARBA" id="ARBA00004123"/>
    </source>
</evidence>